<evidence type="ECO:0000256" key="9">
    <source>
        <dbReference type="SAM" id="SignalP"/>
    </source>
</evidence>
<comment type="pathway">
    <text evidence="1 7">Cell wall biogenesis; peptidoglycan biosynthesis.</text>
</comment>
<dbReference type="GO" id="GO:0018104">
    <property type="term" value="P:peptidoglycan-protein cross-linking"/>
    <property type="evidence" value="ECO:0007669"/>
    <property type="project" value="TreeGrafter"/>
</dbReference>
<keyword evidence="12" id="KW-1185">Reference proteome</keyword>
<keyword evidence="9" id="KW-0732">Signal</keyword>
<feature type="chain" id="PRO_5011628988" evidence="9">
    <location>
        <begin position="33"/>
        <end position="441"/>
    </location>
</feature>
<feature type="domain" description="L,D-TPase catalytic" evidence="10">
    <location>
        <begin position="305"/>
        <end position="438"/>
    </location>
</feature>
<evidence type="ECO:0000256" key="8">
    <source>
        <dbReference type="SAM" id="MobiDB-lite"/>
    </source>
</evidence>
<organism evidence="11 12">
    <name type="scientific">Faunimonas pinastri</name>
    <dbReference type="NCBI Taxonomy" id="1855383"/>
    <lineage>
        <taxon>Bacteria</taxon>
        <taxon>Pseudomonadati</taxon>
        <taxon>Pseudomonadota</taxon>
        <taxon>Alphaproteobacteria</taxon>
        <taxon>Hyphomicrobiales</taxon>
        <taxon>Afifellaceae</taxon>
        <taxon>Faunimonas</taxon>
    </lineage>
</organism>
<dbReference type="SUPFAM" id="SSF47090">
    <property type="entry name" value="PGBD-like"/>
    <property type="match status" value="1"/>
</dbReference>
<dbReference type="AlphaFoldDB" id="A0A1H9LAD6"/>
<dbReference type="InterPro" id="IPR050979">
    <property type="entry name" value="LD-transpeptidase"/>
</dbReference>
<dbReference type="CDD" id="cd16913">
    <property type="entry name" value="YkuD_like"/>
    <property type="match status" value="1"/>
</dbReference>
<dbReference type="EMBL" id="FOFG01000011">
    <property type="protein sequence ID" value="SER08406.1"/>
    <property type="molecule type" value="Genomic_DNA"/>
</dbReference>
<dbReference type="SUPFAM" id="SSF141523">
    <property type="entry name" value="L,D-transpeptidase catalytic domain-like"/>
    <property type="match status" value="1"/>
</dbReference>
<dbReference type="InterPro" id="IPR002477">
    <property type="entry name" value="Peptidoglycan-bd-like"/>
</dbReference>
<dbReference type="InterPro" id="IPR038063">
    <property type="entry name" value="Transpep_catalytic_dom"/>
</dbReference>
<feature type="compositionally biased region" description="Pro residues" evidence="8">
    <location>
        <begin position="57"/>
        <end position="66"/>
    </location>
</feature>
<keyword evidence="3" id="KW-0808">Transferase</keyword>
<evidence type="ECO:0000256" key="6">
    <source>
        <dbReference type="ARBA" id="ARBA00023316"/>
    </source>
</evidence>
<dbReference type="RefSeq" id="WP_177176869.1">
    <property type="nucleotide sequence ID" value="NZ_FOFG01000011.1"/>
</dbReference>
<proteinExistence type="inferred from homology"/>
<keyword evidence="6 7" id="KW-0961">Cell wall biogenesis/degradation</keyword>
<keyword evidence="5 7" id="KW-0573">Peptidoglycan synthesis</keyword>
<feature type="region of interest" description="Disordered" evidence="8">
    <location>
        <begin position="46"/>
        <end position="133"/>
    </location>
</feature>
<accession>A0A1H9LAD6</accession>
<feature type="active site" description="Proton donor/acceptor" evidence="7">
    <location>
        <position position="398"/>
    </location>
</feature>
<evidence type="ECO:0000256" key="3">
    <source>
        <dbReference type="ARBA" id="ARBA00022679"/>
    </source>
</evidence>
<dbReference type="PROSITE" id="PS52029">
    <property type="entry name" value="LD_TPASE"/>
    <property type="match status" value="1"/>
</dbReference>
<gene>
    <name evidence="11" type="ORF">SAMN05216548_11130</name>
</gene>
<sequence>MRAMPKKRAWIVGLLTSAAMLAPIGMAGPAGAAKLLPKDRPAHVVPVAANATDAAPTPVPATPAPTDPQAQPPAADQAPAPSDAAPAPTTEGAQPTQPAPNAPSPDQATPAQPAPAPSGQAAAPDQPTAQTAGAQGVLAPDAVNSAQFDPKAETDKKPNAVVLKAEILLDRADSSPGVMDGIFGSNVEKAVKAFQTTHDLKPDGKLGQDLWNALGADHAAPLLVSYTITPQDVAGPFTPNLPTDYAELAKLPQIGYQDVAEMLAERFHMDEGFLKALNPGRDFNKAGTQIVVAAVKRQPITRKLKRIDVDKSVGQVRAYDDQDKLIVAYPATIGSPELPSPSGTHKVKGVSWHPIYYYDPDKNFKQGNNTEKLKLPAGPNNPVGVVFIALTKPTYGIHGTPDPAKIDKASSHGCVRLTNWDALELAHAVKFGLTVRFIGKD</sequence>
<dbReference type="InterPro" id="IPR036365">
    <property type="entry name" value="PGBD-like_sf"/>
</dbReference>
<dbReference type="GO" id="GO:0071972">
    <property type="term" value="F:peptidoglycan L,D-transpeptidase activity"/>
    <property type="evidence" value="ECO:0007669"/>
    <property type="project" value="TreeGrafter"/>
</dbReference>
<feature type="compositionally biased region" description="Low complexity" evidence="8">
    <location>
        <begin position="46"/>
        <end position="56"/>
    </location>
</feature>
<dbReference type="Pfam" id="PF03734">
    <property type="entry name" value="YkuD"/>
    <property type="match status" value="1"/>
</dbReference>
<dbReference type="GO" id="GO:0016740">
    <property type="term" value="F:transferase activity"/>
    <property type="evidence" value="ECO:0007669"/>
    <property type="project" value="UniProtKB-KW"/>
</dbReference>
<feature type="compositionally biased region" description="Low complexity" evidence="8">
    <location>
        <begin position="67"/>
        <end position="90"/>
    </location>
</feature>
<keyword evidence="4 7" id="KW-0133">Cell shape</keyword>
<feature type="compositionally biased region" description="Low complexity" evidence="8">
    <location>
        <begin position="104"/>
        <end position="133"/>
    </location>
</feature>
<feature type="signal peptide" evidence="9">
    <location>
        <begin position="1"/>
        <end position="32"/>
    </location>
</feature>
<protein>
    <submittedName>
        <fullName evidence="11">Lipoprotein-anchoring transpeptidase ErfK/SrfK</fullName>
    </submittedName>
</protein>
<evidence type="ECO:0000256" key="4">
    <source>
        <dbReference type="ARBA" id="ARBA00022960"/>
    </source>
</evidence>
<dbReference type="UniPathway" id="UPA00219"/>
<evidence type="ECO:0000256" key="2">
    <source>
        <dbReference type="ARBA" id="ARBA00005992"/>
    </source>
</evidence>
<reference evidence="11 12" key="1">
    <citation type="submission" date="2016-10" db="EMBL/GenBank/DDBJ databases">
        <authorList>
            <person name="de Groot N.N."/>
        </authorList>
    </citation>
    <scope>NUCLEOTIDE SEQUENCE [LARGE SCALE GENOMIC DNA]</scope>
    <source>
        <strain evidence="11 12">A52C2</strain>
    </source>
</reference>
<dbReference type="Proteomes" id="UP000199647">
    <property type="component" value="Unassembled WGS sequence"/>
</dbReference>
<evidence type="ECO:0000256" key="1">
    <source>
        <dbReference type="ARBA" id="ARBA00004752"/>
    </source>
</evidence>
<dbReference type="Gene3D" id="2.40.440.10">
    <property type="entry name" value="L,D-transpeptidase catalytic domain-like"/>
    <property type="match status" value="1"/>
</dbReference>
<dbReference type="PANTHER" id="PTHR30582:SF30">
    <property type="entry name" value="BLR4375 PROTEIN"/>
    <property type="match status" value="1"/>
</dbReference>
<evidence type="ECO:0000256" key="7">
    <source>
        <dbReference type="PROSITE-ProRule" id="PRU01373"/>
    </source>
</evidence>
<dbReference type="GO" id="GO:0071555">
    <property type="term" value="P:cell wall organization"/>
    <property type="evidence" value="ECO:0007669"/>
    <property type="project" value="UniProtKB-UniRule"/>
</dbReference>
<evidence type="ECO:0000259" key="10">
    <source>
        <dbReference type="PROSITE" id="PS52029"/>
    </source>
</evidence>
<dbReference type="Pfam" id="PF01471">
    <property type="entry name" value="PG_binding_1"/>
    <property type="match status" value="1"/>
</dbReference>
<dbReference type="InterPro" id="IPR036366">
    <property type="entry name" value="PGBDSf"/>
</dbReference>
<dbReference type="PANTHER" id="PTHR30582">
    <property type="entry name" value="L,D-TRANSPEPTIDASE"/>
    <property type="match status" value="1"/>
</dbReference>
<evidence type="ECO:0000313" key="11">
    <source>
        <dbReference type="EMBL" id="SER08406.1"/>
    </source>
</evidence>
<name>A0A1H9LAD6_9HYPH</name>
<evidence type="ECO:0000256" key="5">
    <source>
        <dbReference type="ARBA" id="ARBA00022984"/>
    </source>
</evidence>
<dbReference type="GO" id="GO:0005576">
    <property type="term" value="C:extracellular region"/>
    <property type="evidence" value="ECO:0007669"/>
    <property type="project" value="TreeGrafter"/>
</dbReference>
<dbReference type="GO" id="GO:0008360">
    <property type="term" value="P:regulation of cell shape"/>
    <property type="evidence" value="ECO:0007669"/>
    <property type="project" value="UniProtKB-UniRule"/>
</dbReference>
<comment type="similarity">
    <text evidence="2">Belongs to the YkuD family.</text>
</comment>
<dbReference type="Gene3D" id="1.10.101.10">
    <property type="entry name" value="PGBD-like superfamily/PGBD"/>
    <property type="match status" value="1"/>
</dbReference>
<evidence type="ECO:0000313" key="12">
    <source>
        <dbReference type="Proteomes" id="UP000199647"/>
    </source>
</evidence>
<feature type="active site" description="Nucleophile" evidence="7">
    <location>
        <position position="414"/>
    </location>
</feature>
<keyword evidence="11" id="KW-0449">Lipoprotein</keyword>
<dbReference type="STRING" id="1855383.SAMN05216548_11130"/>
<dbReference type="InterPro" id="IPR005490">
    <property type="entry name" value="LD_TPept_cat_dom"/>
</dbReference>